<protein>
    <submittedName>
        <fullName evidence="1">Uncharacterized protein</fullName>
    </submittedName>
</protein>
<name>A0ACB8RDC9_9AGAM</name>
<organism evidence="1 2">
    <name type="scientific">Auriscalpium vulgare</name>
    <dbReference type="NCBI Taxonomy" id="40419"/>
    <lineage>
        <taxon>Eukaryota</taxon>
        <taxon>Fungi</taxon>
        <taxon>Dikarya</taxon>
        <taxon>Basidiomycota</taxon>
        <taxon>Agaricomycotina</taxon>
        <taxon>Agaricomycetes</taxon>
        <taxon>Russulales</taxon>
        <taxon>Auriscalpiaceae</taxon>
        <taxon>Auriscalpium</taxon>
    </lineage>
</organism>
<keyword evidence="2" id="KW-1185">Reference proteome</keyword>
<reference evidence="1" key="2">
    <citation type="journal article" date="2022" name="New Phytol.">
        <title>Evolutionary transition to the ectomycorrhizal habit in the genomes of a hyperdiverse lineage of mushroom-forming fungi.</title>
        <authorList>
            <person name="Looney B."/>
            <person name="Miyauchi S."/>
            <person name="Morin E."/>
            <person name="Drula E."/>
            <person name="Courty P.E."/>
            <person name="Kohler A."/>
            <person name="Kuo A."/>
            <person name="LaButti K."/>
            <person name="Pangilinan J."/>
            <person name="Lipzen A."/>
            <person name="Riley R."/>
            <person name="Andreopoulos W."/>
            <person name="He G."/>
            <person name="Johnson J."/>
            <person name="Nolan M."/>
            <person name="Tritt A."/>
            <person name="Barry K.W."/>
            <person name="Grigoriev I.V."/>
            <person name="Nagy L.G."/>
            <person name="Hibbett D."/>
            <person name="Henrissat B."/>
            <person name="Matheny P.B."/>
            <person name="Labbe J."/>
            <person name="Martin F.M."/>
        </authorList>
    </citation>
    <scope>NUCLEOTIDE SEQUENCE</scope>
    <source>
        <strain evidence="1">FP105234-sp</strain>
    </source>
</reference>
<reference evidence="1" key="1">
    <citation type="submission" date="2021-02" db="EMBL/GenBank/DDBJ databases">
        <authorList>
            <consortium name="DOE Joint Genome Institute"/>
            <person name="Ahrendt S."/>
            <person name="Looney B.P."/>
            <person name="Miyauchi S."/>
            <person name="Morin E."/>
            <person name="Drula E."/>
            <person name="Courty P.E."/>
            <person name="Chicoki N."/>
            <person name="Fauchery L."/>
            <person name="Kohler A."/>
            <person name="Kuo A."/>
            <person name="Labutti K."/>
            <person name="Pangilinan J."/>
            <person name="Lipzen A."/>
            <person name="Riley R."/>
            <person name="Andreopoulos W."/>
            <person name="He G."/>
            <person name="Johnson J."/>
            <person name="Barry K.W."/>
            <person name="Grigoriev I.V."/>
            <person name="Nagy L."/>
            <person name="Hibbett D."/>
            <person name="Henrissat B."/>
            <person name="Matheny P.B."/>
            <person name="Labbe J."/>
            <person name="Martin F."/>
        </authorList>
    </citation>
    <scope>NUCLEOTIDE SEQUENCE</scope>
    <source>
        <strain evidence="1">FP105234-sp</strain>
    </source>
</reference>
<gene>
    <name evidence="1" type="ORF">FA95DRAFT_1565176</name>
</gene>
<proteinExistence type="predicted"/>
<comment type="caution">
    <text evidence="1">The sequence shown here is derived from an EMBL/GenBank/DDBJ whole genome shotgun (WGS) entry which is preliminary data.</text>
</comment>
<evidence type="ECO:0000313" key="2">
    <source>
        <dbReference type="Proteomes" id="UP000814033"/>
    </source>
</evidence>
<sequence>MAAAASASGCRDIDSCRTLSNILLSSLATIFACVWTAVHRNIARPSRDRRSRILNIVDMAKVIVVTLLVPEWVLAWAARQFLVARLVARKLEDVRGDAQGAWMEKRGLASWPGDSKVASPSKKAKVPSGALRF</sequence>
<evidence type="ECO:0000313" key="1">
    <source>
        <dbReference type="EMBL" id="KAI0041626.1"/>
    </source>
</evidence>
<accession>A0ACB8RDC9</accession>
<dbReference type="Proteomes" id="UP000814033">
    <property type="component" value="Unassembled WGS sequence"/>
</dbReference>
<dbReference type="EMBL" id="MU276111">
    <property type="protein sequence ID" value="KAI0041626.1"/>
    <property type="molecule type" value="Genomic_DNA"/>
</dbReference>